<evidence type="ECO:0000256" key="13">
    <source>
        <dbReference type="SAM" id="MobiDB-lite"/>
    </source>
</evidence>
<name>A0A9Q0NE86_9DIPT</name>
<dbReference type="InterPro" id="IPR038534">
    <property type="entry name" value="Rtr1/RPAP2_sf"/>
</dbReference>
<evidence type="ECO:0000256" key="9">
    <source>
        <dbReference type="ARBA" id="ARBA00047761"/>
    </source>
</evidence>
<keyword evidence="4 12" id="KW-0863">Zinc-finger</keyword>
<comment type="function">
    <text evidence="12">Putative RNA polymerase II subunit B1 C-terminal domain (CTD) phosphatase involved in RNA polymerase II transcription regulation.</text>
</comment>
<organism evidence="15 16">
    <name type="scientific">Pseudolycoriella hygida</name>
    <dbReference type="NCBI Taxonomy" id="35572"/>
    <lineage>
        <taxon>Eukaryota</taxon>
        <taxon>Metazoa</taxon>
        <taxon>Ecdysozoa</taxon>
        <taxon>Arthropoda</taxon>
        <taxon>Hexapoda</taxon>
        <taxon>Insecta</taxon>
        <taxon>Pterygota</taxon>
        <taxon>Neoptera</taxon>
        <taxon>Endopterygota</taxon>
        <taxon>Diptera</taxon>
        <taxon>Nematocera</taxon>
        <taxon>Sciaroidea</taxon>
        <taxon>Sciaridae</taxon>
        <taxon>Pseudolycoriella</taxon>
    </lineage>
</organism>
<dbReference type="GO" id="GO:0008270">
    <property type="term" value="F:zinc ion binding"/>
    <property type="evidence" value="ECO:0007669"/>
    <property type="project" value="UniProtKB-KW"/>
</dbReference>
<feature type="domain" description="RTR1-type" evidence="14">
    <location>
        <begin position="68"/>
        <end position="151"/>
    </location>
</feature>
<evidence type="ECO:0000256" key="8">
    <source>
        <dbReference type="ARBA" id="ARBA00023242"/>
    </source>
</evidence>
<dbReference type="PANTHER" id="PTHR14732:SF0">
    <property type="entry name" value="RNA POLYMERASE II SUBUNIT B1 CTD PHOSPHATASE RPAP2-RELATED"/>
    <property type="match status" value="1"/>
</dbReference>
<evidence type="ECO:0000256" key="7">
    <source>
        <dbReference type="ARBA" id="ARBA00022912"/>
    </source>
</evidence>
<comment type="subcellular location">
    <subcellularLocation>
        <location evidence="1 12">Nucleus</location>
    </subcellularLocation>
</comment>
<protein>
    <recommendedName>
        <fullName evidence="12">RNA polymerase II subunit B1 CTD phosphatase RPAP2 homolog</fullName>
        <ecNumber evidence="12">3.1.3.16</ecNumber>
    </recommendedName>
</protein>
<evidence type="ECO:0000313" key="15">
    <source>
        <dbReference type="EMBL" id="KAJ6647719.1"/>
    </source>
</evidence>
<evidence type="ECO:0000256" key="10">
    <source>
        <dbReference type="ARBA" id="ARBA00048336"/>
    </source>
</evidence>
<dbReference type="PANTHER" id="PTHR14732">
    <property type="entry name" value="RNA POLYMERASE II SUBUNIT B1 CTD PHOSPHATASE RPAP2-RELATED"/>
    <property type="match status" value="1"/>
</dbReference>
<evidence type="ECO:0000256" key="2">
    <source>
        <dbReference type="ARBA" id="ARBA00005676"/>
    </source>
</evidence>
<comment type="caution">
    <text evidence="15">The sequence shown here is derived from an EMBL/GenBank/DDBJ whole genome shotgun (WGS) entry which is preliminary data.</text>
</comment>
<keyword evidence="5 12" id="KW-0378">Hydrolase</keyword>
<dbReference type="GO" id="GO:0008420">
    <property type="term" value="F:RNA polymerase II CTD heptapeptide repeat phosphatase activity"/>
    <property type="evidence" value="ECO:0007669"/>
    <property type="project" value="UniProtKB-UniRule"/>
</dbReference>
<evidence type="ECO:0000256" key="5">
    <source>
        <dbReference type="ARBA" id="ARBA00022801"/>
    </source>
</evidence>
<reference evidence="15" key="1">
    <citation type="submission" date="2022-07" db="EMBL/GenBank/DDBJ databases">
        <authorList>
            <person name="Trinca V."/>
            <person name="Uliana J.V.C."/>
            <person name="Torres T.T."/>
            <person name="Ward R.J."/>
            <person name="Monesi N."/>
        </authorList>
    </citation>
    <scope>NUCLEOTIDE SEQUENCE</scope>
    <source>
        <strain evidence="15">HSMRA1968</strain>
        <tissue evidence="15">Whole embryos</tissue>
    </source>
</reference>
<keyword evidence="8 12" id="KW-0539">Nucleus</keyword>
<proteinExistence type="inferred from homology"/>
<feature type="region of interest" description="Disordered" evidence="13">
    <location>
        <begin position="1"/>
        <end position="25"/>
    </location>
</feature>
<evidence type="ECO:0000256" key="6">
    <source>
        <dbReference type="ARBA" id="ARBA00022833"/>
    </source>
</evidence>
<dbReference type="InterPro" id="IPR007308">
    <property type="entry name" value="Rtr1/RPAP2_dom"/>
</dbReference>
<comment type="similarity">
    <text evidence="2 11 12">Belongs to the RPAP2 family.</text>
</comment>
<feature type="compositionally biased region" description="Polar residues" evidence="13">
    <location>
        <begin position="1"/>
        <end position="19"/>
    </location>
</feature>
<dbReference type="EC" id="3.1.3.16" evidence="12"/>
<evidence type="ECO:0000256" key="1">
    <source>
        <dbReference type="ARBA" id="ARBA00004123"/>
    </source>
</evidence>
<dbReference type="AlphaFoldDB" id="A0A9Q0NE86"/>
<keyword evidence="16" id="KW-1185">Reference proteome</keyword>
<evidence type="ECO:0000259" key="14">
    <source>
        <dbReference type="PROSITE" id="PS51479"/>
    </source>
</evidence>
<dbReference type="EMBL" id="WJQU01000001">
    <property type="protein sequence ID" value="KAJ6647719.1"/>
    <property type="molecule type" value="Genomic_DNA"/>
</dbReference>
<dbReference type="Gene3D" id="1.25.40.820">
    <property type="match status" value="1"/>
</dbReference>
<evidence type="ECO:0000256" key="4">
    <source>
        <dbReference type="ARBA" id="ARBA00022771"/>
    </source>
</evidence>
<keyword evidence="6 12" id="KW-0862">Zinc</keyword>
<keyword evidence="7 12" id="KW-0904">Protein phosphatase</keyword>
<keyword evidence="3 12" id="KW-0479">Metal-binding</keyword>
<evidence type="ECO:0000313" key="16">
    <source>
        <dbReference type="Proteomes" id="UP001151699"/>
    </source>
</evidence>
<dbReference type="PROSITE" id="PS51479">
    <property type="entry name" value="ZF_RTR1"/>
    <property type="match status" value="1"/>
</dbReference>
<evidence type="ECO:0000256" key="12">
    <source>
        <dbReference type="RuleBase" id="RU367080"/>
    </source>
</evidence>
<gene>
    <name evidence="15" type="ORF">Bhyg_02942</name>
</gene>
<sequence length="189" mass="21937">MATIDSKSSNQTIKSPRSLRSNKKNRISKLSKEQLDTALKKKRECNRKALKVVEELIDQHIDQDLFLEKLKDINQCHYDDIVDERSITKLCGYPLCKEFLTNVPVKQYYISTATNTVYDITERKKFCNNSCFKSSNYLKDQLLTSPLWLRDQEILPKIKLLPHRSGVKQENETLEKLSLLTIEDSVVGK</sequence>
<dbReference type="OrthoDB" id="2590500at2759"/>
<evidence type="ECO:0000256" key="11">
    <source>
        <dbReference type="PROSITE-ProRule" id="PRU00812"/>
    </source>
</evidence>
<dbReference type="Pfam" id="PF04181">
    <property type="entry name" value="RPAP2_Rtr1"/>
    <property type="match status" value="1"/>
</dbReference>
<dbReference type="Proteomes" id="UP001151699">
    <property type="component" value="Chromosome A"/>
</dbReference>
<dbReference type="GO" id="GO:0005634">
    <property type="term" value="C:nucleus"/>
    <property type="evidence" value="ECO:0007669"/>
    <property type="project" value="UniProtKB-SubCell"/>
</dbReference>
<comment type="catalytic activity">
    <reaction evidence="9 12">
        <text>O-phospho-L-seryl-[protein] + H2O = L-seryl-[protein] + phosphate</text>
        <dbReference type="Rhea" id="RHEA:20629"/>
        <dbReference type="Rhea" id="RHEA-COMP:9863"/>
        <dbReference type="Rhea" id="RHEA-COMP:11604"/>
        <dbReference type="ChEBI" id="CHEBI:15377"/>
        <dbReference type="ChEBI" id="CHEBI:29999"/>
        <dbReference type="ChEBI" id="CHEBI:43474"/>
        <dbReference type="ChEBI" id="CHEBI:83421"/>
        <dbReference type="EC" id="3.1.3.16"/>
    </reaction>
</comment>
<dbReference type="InterPro" id="IPR039693">
    <property type="entry name" value="Rtr1/RPAP2"/>
</dbReference>
<comment type="catalytic activity">
    <reaction evidence="10 12">
        <text>O-phospho-L-threonyl-[protein] + H2O = L-threonyl-[protein] + phosphate</text>
        <dbReference type="Rhea" id="RHEA:47004"/>
        <dbReference type="Rhea" id="RHEA-COMP:11060"/>
        <dbReference type="Rhea" id="RHEA-COMP:11605"/>
        <dbReference type="ChEBI" id="CHEBI:15377"/>
        <dbReference type="ChEBI" id="CHEBI:30013"/>
        <dbReference type="ChEBI" id="CHEBI:43474"/>
        <dbReference type="ChEBI" id="CHEBI:61977"/>
        <dbReference type="EC" id="3.1.3.16"/>
    </reaction>
</comment>
<accession>A0A9Q0NE86</accession>
<dbReference type="GO" id="GO:0005737">
    <property type="term" value="C:cytoplasm"/>
    <property type="evidence" value="ECO:0007669"/>
    <property type="project" value="TreeGrafter"/>
</dbReference>
<dbReference type="GO" id="GO:0043175">
    <property type="term" value="F:RNA polymerase core enzyme binding"/>
    <property type="evidence" value="ECO:0007669"/>
    <property type="project" value="UniProtKB-UniRule"/>
</dbReference>
<evidence type="ECO:0000256" key="3">
    <source>
        <dbReference type="ARBA" id="ARBA00022723"/>
    </source>
</evidence>